<evidence type="ECO:0000313" key="5">
    <source>
        <dbReference type="EMBL" id="CAK0903242.1"/>
    </source>
</evidence>
<dbReference type="PANTHER" id="PTHR32145:SF11">
    <property type="entry name" value="DIFLAVIN FLAVOPROTEIN A 2-RELATED"/>
    <property type="match status" value="1"/>
</dbReference>
<evidence type="ECO:0000256" key="1">
    <source>
        <dbReference type="ARBA" id="ARBA00022448"/>
    </source>
</evidence>
<dbReference type="Pfam" id="PF01613">
    <property type="entry name" value="Flavin_Reduct"/>
    <property type="match status" value="1"/>
</dbReference>
<dbReference type="SUPFAM" id="SSF50475">
    <property type="entry name" value="FMN-binding split barrel"/>
    <property type="match status" value="1"/>
</dbReference>
<keyword evidence="6" id="KW-1185">Reference proteome</keyword>
<proteinExistence type="predicted"/>
<evidence type="ECO:0000256" key="3">
    <source>
        <dbReference type="ARBA" id="ARBA00022982"/>
    </source>
</evidence>
<feature type="domain" description="Flavin reductase like" evidence="4">
    <location>
        <begin position="401"/>
        <end position="548"/>
    </location>
</feature>
<evidence type="ECO:0000256" key="2">
    <source>
        <dbReference type="ARBA" id="ARBA00022723"/>
    </source>
</evidence>
<sequence length="548" mass="60200">MAILAPTRARATLAPGRSSAELISGRALAAHVRWGIKHGIATISLYLRDGQGLSDATVDILRQAGLLCMKTRTGFHMCLSEFQCRMQNMMWVRVPGQPASVDTIPKPGCARSPPVVEWDMAREPIARADNADNLAEAWDAVLTQIEEEMLDSMTDDMVANGKELELFVKLAWDLQGFFHRASKAKLIMQHLDEDERARARDFSHQFCCDDFLETAQFVIAKVERVVQAIGAFKTAEWTEWAKASFNNGARQAHRFSKLRGLQEVLEHTQQPQPFEMAGHTSVTVLIDMYKCFEMIKLQKLVGFAYVLTVSWLYAARAEMPSGRGHQRAKPCPSFNGDEVLLLGAESCTSSACAKRHGQAQETWDEGTTLKPEPGLLLAKQLLEKKKQAAKDKLNEKTMKALGKMGGGRYIITASKAEVNCAGVATWVMPASTEPPSVAMAVAKEDALQTVMQVGDTFVVNMLEEGNYLPLLKHFQQSFAPGANVLEGIETLPVEGGSALKGGCAFLTCKVSSRMDASDHIIICSEVVAGEVLRQAPIAANYRKTAAYY</sequence>
<accession>A0ABN9XTS5</accession>
<organism evidence="5 6">
    <name type="scientific">Prorocentrum cordatum</name>
    <dbReference type="NCBI Taxonomy" id="2364126"/>
    <lineage>
        <taxon>Eukaryota</taxon>
        <taxon>Sar</taxon>
        <taxon>Alveolata</taxon>
        <taxon>Dinophyceae</taxon>
        <taxon>Prorocentrales</taxon>
        <taxon>Prorocentraceae</taxon>
        <taxon>Prorocentrum</taxon>
    </lineage>
</organism>
<dbReference type="SMART" id="SM00903">
    <property type="entry name" value="Flavin_Reduct"/>
    <property type="match status" value="1"/>
</dbReference>
<gene>
    <name evidence="5" type="ORF">PCOR1329_LOCUS79600</name>
</gene>
<protein>
    <recommendedName>
        <fullName evidence="4">Flavin reductase like domain-containing protein</fullName>
    </recommendedName>
</protein>
<dbReference type="EMBL" id="CAUYUJ010021187">
    <property type="protein sequence ID" value="CAK0903242.1"/>
    <property type="molecule type" value="Genomic_DNA"/>
</dbReference>
<dbReference type="PANTHER" id="PTHR32145">
    <property type="entry name" value="DIFLAVIN FLAVOPROTEIN A 2-RELATED"/>
    <property type="match status" value="1"/>
</dbReference>
<keyword evidence="2" id="KW-0479">Metal-binding</keyword>
<keyword evidence="1" id="KW-0813">Transport</keyword>
<dbReference type="Proteomes" id="UP001189429">
    <property type="component" value="Unassembled WGS sequence"/>
</dbReference>
<comment type="caution">
    <text evidence="5">The sequence shown here is derived from an EMBL/GenBank/DDBJ whole genome shotgun (WGS) entry which is preliminary data.</text>
</comment>
<evidence type="ECO:0000313" key="6">
    <source>
        <dbReference type="Proteomes" id="UP001189429"/>
    </source>
</evidence>
<reference evidence="5" key="1">
    <citation type="submission" date="2023-10" db="EMBL/GenBank/DDBJ databases">
        <authorList>
            <person name="Chen Y."/>
            <person name="Shah S."/>
            <person name="Dougan E. K."/>
            <person name="Thang M."/>
            <person name="Chan C."/>
        </authorList>
    </citation>
    <scope>NUCLEOTIDE SEQUENCE [LARGE SCALE GENOMIC DNA]</scope>
</reference>
<dbReference type="InterPro" id="IPR002563">
    <property type="entry name" value="Flavin_Rdtase-like_dom"/>
</dbReference>
<dbReference type="Gene3D" id="2.30.110.10">
    <property type="entry name" value="Electron Transport, Fmn-binding Protein, Chain A"/>
    <property type="match status" value="1"/>
</dbReference>
<dbReference type="InterPro" id="IPR051285">
    <property type="entry name" value="NADH_oxidoreductase_modular"/>
</dbReference>
<keyword evidence="3" id="KW-0249">Electron transport</keyword>
<name>A0ABN9XTS5_9DINO</name>
<dbReference type="InterPro" id="IPR012349">
    <property type="entry name" value="Split_barrel_FMN-bd"/>
</dbReference>
<evidence type="ECO:0000259" key="4">
    <source>
        <dbReference type="SMART" id="SM00903"/>
    </source>
</evidence>